<dbReference type="EMBL" id="CAFBMH010000244">
    <property type="protein sequence ID" value="CAB4941901.1"/>
    <property type="molecule type" value="Genomic_DNA"/>
</dbReference>
<sequence length="76" mass="8511">MGVDVNEARRQHQARQIDLLGARDRTHLADAGDDPVDHFDVGRASRRPCAVDQHGPSQYEMHLNPLPRRRAHAVPG</sequence>
<evidence type="ECO:0000313" key="2">
    <source>
        <dbReference type="EMBL" id="CAB4941901.1"/>
    </source>
</evidence>
<reference evidence="2" key="1">
    <citation type="submission" date="2020-05" db="EMBL/GenBank/DDBJ databases">
        <authorList>
            <person name="Chiriac C."/>
            <person name="Salcher M."/>
            <person name="Ghai R."/>
            <person name="Kavagutti S V."/>
        </authorList>
    </citation>
    <scope>NUCLEOTIDE SEQUENCE</scope>
</reference>
<feature type="compositionally biased region" description="Basic residues" evidence="1">
    <location>
        <begin position="67"/>
        <end position="76"/>
    </location>
</feature>
<organism evidence="2">
    <name type="scientific">freshwater metagenome</name>
    <dbReference type="NCBI Taxonomy" id="449393"/>
    <lineage>
        <taxon>unclassified sequences</taxon>
        <taxon>metagenomes</taxon>
        <taxon>ecological metagenomes</taxon>
    </lineage>
</organism>
<proteinExistence type="predicted"/>
<accession>A0A6J7JH86</accession>
<name>A0A6J7JH86_9ZZZZ</name>
<dbReference type="AlphaFoldDB" id="A0A6J7JH86"/>
<feature type="region of interest" description="Disordered" evidence="1">
    <location>
        <begin position="47"/>
        <end position="76"/>
    </location>
</feature>
<evidence type="ECO:0000256" key="1">
    <source>
        <dbReference type="SAM" id="MobiDB-lite"/>
    </source>
</evidence>
<gene>
    <name evidence="2" type="ORF">UFOPK3543_03305</name>
</gene>
<protein>
    <submittedName>
        <fullName evidence="2">Unannotated protein</fullName>
    </submittedName>
</protein>